<proteinExistence type="predicted"/>
<evidence type="ECO:0000313" key="2">
    <source>
        <dbReference type="EMBL" id="TYP73619.1"/>
    </source>
</evidence>
<protein>
    <submittedName>
        <fullName evidence="2">Zinc carboxypeptidase</fullName>
    </submittedName>
</protein>
<dbReference type="GO" id="GO:0006508">
    <property type="term" value="P:proteolysis"/>
    <property type="evidence" value="ECO:0007669"/>
    <property type="project" value="InterPro"/>
</dbReference>
<dbReference type="GO" id="GO:0008270">
    <property type="term" value="F:zinc ion binding"/>
    <property type="evidence" value="ECO:0007669"/>
    <property type="project" value="InterPro"/>
</dbReference>
<evidence type="ECO:0000313" key="3">
    <source>
        <dbReference type="Proteomes" id="UP000324376"/>
    </source>
</evidence>
<accession>A0A5S5C3A4</accession>
<organism evidence="2 3">
    <name type="scientific">Aquimarina intermedia</name>
    <dbReference type="NCBI Taxonomy" id="350814"/>
    <lineage>
        <taxon>Bacteria</taxon>
        <taxon>Pseudomonadati</taxon>
        <taxon>Bacteroidota</taxon>
        <taxon>Flavobacteriia</taxon>
        <taxon>Flavobacteriales</taxon>
        <taxon>Flavobacteriaceae</taxon>
        <taxon>Aquimarina</taxon>
    </lineage>
</organism>
<evidence type="ECO:0000259" key="1">
    <source>
        <dbReference type="Pfam" id="PF00246"/>
    </source>
</evidence>
<name>A0A5S5C3A4_9FLAO</name>
<keyword evidence="2" id="KW-0121">Carboxypeptidase</keyword>
<dbReference type="Gene3D" id="3.40.630.10">
    <property type="entry name" value="Zn peptidases"/>
    <property type="match status" value="1"/>
</dbReference>
<keyword evidence="3" id="KW-1185">Reference proteome</keyword>
<dbReference type="SUPFAM" id="SSF53187">
    <property type="entry name" value="Zn-dependent exopeptidases"/>
    <property type="match status" value="1"/>
</dbReference>
<dbReference type="GO" id="GO:0004181">
    <property type="term" value="F:metallocarboxypeptidase activity"/>
    <property type="evidence" value="ECO:0007669"/>
    <property type="project" value="InterPro"/>
</dbReference>
<comment type="caution">
    <text evidence="2">The sequence shown here is derived from an EMBL/GenBank/DDBJ whole genome shotgun (WGS) entry which is preliminary data.</text>
</comment>
<dbReference type="CDD" id="cd06241">
    <property type="entry name" value="M14-like"/>
    <property type="match status" value="1"/>
</dbReference>
<dbReference type="Pfam" id="PF00246">
    <property type="entry name" value="Peptidase_M14"/>
    <property type="match status" value="1"/>
</dbReference>
<reference evidence="2 3" key="1">
    <citation type="submission" date="2019-07" db="EMBL/GenBank/DDBJ databases">
        <title>Genomic Encyclopedia of Archaeal and Bacterial Type Strains, Phase II (KMG-II): from individual species to whole genera.</title>
        <authorList>
            <person name="Goeker M."/>
        </authorList>
    </citation>
    <scope>NUCLEOTIDE SEQUENCE [LARGE SCALE GENOMIC DNA]</scope>
    <source>
        <strain evidence="2 3">DSM 17527</strain>
    </source>
</reference>
<feature type="domain" description="Peptidase M14" evidence="1">
    <location>
        <begin position="86"/>
        <end position="218"/>
    </location>
</feature>
<dbReference type="AlphaFoldDB" id="A0A5S5C3A4"/>
<gene>
    <name evidence="2" type="ORF">BD809_105209</name>
</gene>
<dbReference type="EMBL" id="VNHU01000005">
    <property type="protein sequence ID" value="TYP73619.1"/>
    <property type="molecule type" value="Genomic_DNA"/>
</dbReference>
<dbReference type="InterPro" id="IPR000834">
    <property type="entry name" value="Peptidase_M14"/>
</dbReference>
<keyword evidence="2" id="KW-0378">Hydrolase</keyword>
<sequence>MTRKSGFIALLRLDEIYVNKGQKSFYLYPIIQKFMDNTRFNSVSLLVFIVFTNIISFSSQSQTTSYQTLFERSEGMETPTYPEVIEFYQKLADDFKEIEIKEMGITDSGHPLHLIIYAADGNFSFEKQRKNKNVLLINNGIHPGESDGIDATMLLFRDLALKKNEIPKNTVIATIPVYNIGGALNRNSGTRTNQNGPKAYGFRGNARNYDLNRDFIKSDTKNAIAFTEIFHKVQPDVFIDNHVSNGADYQYILTHLFTQHNKLGGALGDYLLKSFQPQLETSLQAKKWDITPYVNVWGTTPDKGFSQFIDHPRYSTGYTALWNTLGMMVETHMLKPYKDRVLGTYELMKSMLQIIEKDGAKIKELRARAFDQIGALKKYPVQWELDTTKSSKLQFKGYKGDMIPSEVTGQNRLKYYKNKPYVKEVVYQNYFKPAENILIPKGYIIPKGQWEIIEKLQRNQIKLKEYQKDTTLIAEIYYIKSFTTKDSPYEGHYLHANTKVTPSIQQVQVNQGDFYVSTNQEGIRYVLETLEPEAIDSFFNWNFFDSILQQKEGFSPYVWEDKALEILKGNKELQAAFDHKKEDTAFAKNWYSQLDWLHKQSKHYEKAHKRYPIYRILK</sequence>
<dbReference type="Proteomes" id="UP000324376">
    <property type="component" value="Unassembled WGS sequence"/>
</dbReference>
<keyword evidence="2" id="KW-0645">Protease</keyword>